<dbReference type="AlphaFoldDB" id="A0A183A4H9"/>
<protein>
    <submittedName>
        <fullName evidence="1">Calmodulin-binding transcription activator 1</fullName>
    </submittedName>
</protein>
<dbReference type="PROSITE" id="PS50096">
    <property type="entry name" value="IQ"/>
    <property type="match status" value="2"/>
</dbReference>
<dbReference type="InterPro" id="IPR027417">
    <property type="entry name" value="P-loop_NTPase"/>
</dbReference>
<dbReference type="Gene3D" id="1.20.5.190">
    <property type="match status" value="1"/>
</dbReference>
<proteinExistence type="predicted"/>
<organism evidence="1">
    <name type="scientific">Echinostoma caproni</name>
    <dbReference type="NCBI Taxonomy" id="27848"/>
    <lineage>
        <taxon>Eukaryota</taxon>
        <taxon>Metazoa</taxon>
        <taxon>Spiralia</taxon>
        <taxon>Lophotrochozoa</taxon>
        <taxon>Platyhelminthes</taxon>
        <taxon>Trematoda</taxon>
        <taxon>Digenea</taxon>
        <taxon>Plagiorchiida</taxon>
        <taxon>Echinostomata</taxon>
        <taxon>Echinostomatoidea</taxon>
        <taxon>Echinostomatidae</taxon>
        <taxon>Echinostoma</taxon>
    </lineage>
</organism>
<dbReference type="InterPro" id="IPR000048">
    <property type="entry name" value="IQ_motif_EF-hand-BS"/>
</dbReference>
<dbReference type="Pfam" id="PF00612">
    <property type="entry name" value="IQ"/>
    <property type="match status" value="2"/>
</dbReference>
<accession>A0A183A4H9</accession>
<dbReference type="WBParaSite" id="ECPE_0000186401-mRNA-1">
    <property type="protein sequence ID" value="ECPE_0000186401-mRNA-1"/>
    <property type="gene ID" value="ECPE_0000186401"/>
</dbReference>
<dbReference type="SMART" id="SM00015">
    <property type="entry name" value="IQ"/>
    <property type="match status" value="2"/>
</dbReference>
<evidence type="ECO:0000313" key="1">
    <source>
        <dbReference type="WBParaSite" id="ECPE_0000186401-mRNA-1"/>
    </source>
</evidence>
<dbReference type="SUPFAM" id="SSF52540">
    <property type="entry name" value="P-loop containing nucleoside triphosphate hydrolases"/>
    <property type="match status" value="1"/>
</dbReference>
<name>A0A183A4H9_9TREM</name>
<sequence length="54" mass="6316">LSSSNPEQKEAAVVIQSEYRRHRASREVNELRQQKAAVQIQSAFRGYRERKSIE</sequence>
<reference evidence="1" key="1">
    <citation type="submission" date="2016-06" db="UniProtKB">
        <authorList>
            <consortium name="WormBaseParasite"/>
        </authorList>
    </citation>
    <scope>IDENTIFICATION</scope>
</reference>